<reference evidence="1" key="2">
    <citation type="journal article" date="2015" name="Data Brief">
        <title>Shoot transcriptome of the giant reed, Arundo donax.</title>
        <authorList>
            <person name="Barrero R.A."/>
            <person name="Guerrero F.D."/>
            <person name="Moolhuijzen P."/>
            <person name="Goolsby J.A."/>
            <person name="Tidwell J."/>
            <person name="Bellgard S.E."/>
            <person name="Bellgard M.I."/>
        </authorList>
    </citation>
    <scope>NUCLEOTIDE SEQUENCE</scope>
    <source>
        <tissue evidence="1">Shoot tissue taken approximately 20 cm above the soil surface</tissue>
    </source>
</reference>
<protein>
    <submittedName>
        <fullName evidence="1">Uncharacterized protein</fullName>
    </submittedName>
</protein>
<reference evidence="1" key="1">
    <citation type="submission" date="2014-09" db="EMBL/GenBank/DDBJ databases">
        <authorList>
            <person name="Magalhaes I.L.F."/>
            <person name="Oliveira U."/>
            <person name="Santos F.R."/>
            <person name="Vidigal T.H.D.A."/>
            <person name="Brescovit A.D."/>
            <person name="Santos A.J."/>
        </authorList>
    </citation>
    <scope>NUCLEOTIDE SEQUENCE</scope>
    <source>
        <tissue evidence="1">Shoot tissue taken approximately 20 cm above the soil surface</tissue>
    </source>
</reference>
<evidence type="ECO:0000313" key="1">
    <source>
        <dbReference type="EMBL" id="JAD47368.1"/>
    </source>
</evidence>
<accession>A0A0A9ABQ2</accession>
<proteinExistence type="predicted"/>
<organism evidence="1">
    <name type="scientific">Arundo donax</name>
    <name type="common">Giant reed</name>
    <name type="synonym">Donax arundinaceus</name>
    <dbReference type="NCBI Taxonomy" id="35708"/>
    <lineage>
        <taxon>Eukaryota</taxon>
        <taxon>Viridiplantae</taxon>
        <taxon>Streptophyta</taxon>
        <taxon>Embryophyta</taxon>
        <taxon>Tracheophyta</taxon>
        <taxon>Spermatophyta</taxon>
        <taxon>Magnoliopsida</taxon>
        <taxon>Liliopsida</taxon>
        <taxon>Poales</taxon>
        <taxon>Poaceae</taxon>
        <taxon>PACMAD clade</taxon>
        <taxon>Arundinoideae</taxon>
        <taxon>Arundineae</taxon>
        <taxon>Arundo</taxon>
    </lineage>
</organism>
<dbReference type="EMBL" id="GBRH01250527">
    <property type="protein sequence ID" value="JAD47368.1"/>
    <property type="molecule type" value="Transcribed_RNA"/>
</dbReference>
<dbReference type="AlphaFoldDB" id="A0A0A9ABQ2"/>
<name>A0A0A9ABQ2_ARUDO</name>
<sequence length="17" mass="2031">MQLQLSIFTSNFVRIFS</sequence>